<organism evidence="8 9">
    <name type="scientific">Vombatus ursinus</name>
    <name type="common">Common wombat</name>
    <dbReference type="NCBI Taxonomy" id="29139"/>
    <lineage>
        <taxon>Eukaryota</taxon>
        <taxon>Metazoa</taxon>
        <taxon>Chordata</taxon>
        <taxon>Craniata</taxon>
        <taxon>Vertebrata</taxon>
        <taxon>Euteleostomi</taxon>
        <taxon>Mammalia</taxon>
        <taxon>Metatheria</taxon>
        <taxon>Diprotodontia</taxon>
        <taxon>Vombatidae</taxon>
        <taxon>Vombatus</taxon>
    </lineage>
</organism>
<dbReference type="OMA" id="QQLKVMV"/>
<proteinExistence type="predicted"/>
<feature type="coiled-coil region" evidence="1">
    <location>
        <begin position="1476"/>
        <end position="1503"/>
    </location>
</feature>
<dbReference type="Pfam" id="PF25249">
    <property type="entry name" value="Ig_CFAP65_7th"/>
    <property type="match status" value="1"/>
</dbReference>
<protein>
    <submittedName>
        <fullName evidence="8">Cilia and flagella associated protein 65</fullName>
    </submittedName>
</protein>
<reference evidence="8" key="3">
    <citation type="submission" date="2025-09" db="UniProtKB">
        <authorList>
            <consortium name="Ensembl"/>
        </authorList>
    </citation>
    <scope>IDENTIFICATION</scope>
</reference>
<evidence type="ECO:0000256" key="1">
    <source>
        <dbReference type="SAM" id="Coils"/>
    </source>
</evidence>
<dbReference type="GO" id="GO:0007288">
    <property type="term" value="P:sperm axoneme assembly"/>
    <property type="evidence" value="ECO:0007669"/>
    <property type="project" value="Ensembl"/>
</dbReference>
<dbReference type="Pfam" id="PF24507">
    <property type="entry name" value="Ig_CFAP65_4th"/>
    <property type="match status" value="1"/>
</dbReference>
<feature type="domain" description="CFAP65 fourth Ig-like" evidence="4">
    <location>
        <begin position="417"/>
        <end position="510"/>
    </location>
</feature>
<feature type="domain" description="CFAP65 eight Ig-like" evidence="6">
    <location>
        <begin position="936"/>
        <end position="1054"/>
    </location>
</feature>
<reference evidence="8" key="2">
    <citation type="submission" date="2025-08" db="UniProtKB">
        <authorList>
            <consortium name="Ensembl"/>
        </authorList>
    </citation>
    <scope>IDENTIFICATION</scope>
</reference>
<evidence type="ECO:0000259" key="3">
    <source>
        <dbReference type="Pfam" id="PF24291"/>
    </source>
</evidence>
<dbReference type="InterPro" id="IPR052614">
    <property type="entry name" value="CFAP65"/>
</dbReference>
<feature type="domain" description="CFAP65 tenth Ig-like" evidence="3">
    <location>
        <begin position="1242"/>
        <end position="1358"/>
    </location>
</feature>
<dbReference type="Pfam" id="PF24771">
    <property type="entry name" value="Ig_CFAP74_1st"/>
    <property type="match status" value="1"/>
</dbReference>
<keyword evidence="9" id="KW-1185">Reference proteome</keyword>
<feature type="domain" description="CFAP65-like ninth Ig-like" evidence="5">
    <location>
        <begin position="1057"/>
        <end position="1238"/>
    </location>
</feature>
<dbReference type="STRING" id="29139.ENSVURP00010002229"/>
<dbReference type="GO" id="GO:0097225">
    <property type="term" value="C:sperm midpiece"/>
    <property type="evidence" value="ECO:0007669"/>
    <property type="project" value="Ensembl"/>
</dbReference>
<feature type="domain" description="CFAP65 seventh Ig-like" evidence="7">
    <location>
        <begin position="827"/>
        <end position="899"/>
    </location>
</feature>
<dbReference type="GeneTree" id="ENSGT00430000031142"/>
<keyword evidence="1" id="KW-0175">Coiled coil</keyword>
<reference evidence="9" key="1">
    <citation type="submission" date="2018-12" db="EMBL/GenBank/DDBJ databases">
        <authorList>
            <person name="Yazar S."/>
        </authorList>
    </citation>
    <scope>NUCLEOTIDE SEQUENCE [LARGE SCALE GENOMIC DNA]</scope>
</reference>
<evidence type="ECO:0000313" key="8">
    <source>
        <dbReference type="Ensembl" id="ENSVURP00010002229.1"/>
    </source>
</evidence>
<evidence type="ECO:0000259" key="6">
    <source>
        <dbReference type="Pfam" id="PF25248"/>
    </source>
</evidence>
<evidence type="ECO:0000259" key="7">
    <source>
        <dbReference type="Pfam" id="PF25249"/>
    </source>
</evidence>
<dbReference type="InterPro" id="IPR057467">
    <property type="entry name" value="Ig_CFAP65_8th"/>
</dbReference>
<dbReference type="InterPro" id="IPR056344">
    <property type="entry name" value="Ig_CFAP65-like_9th"/>
</dbReference>
<dbReference type="Proteomes" id="UP000314987">
    <property type="component" value="Unassembled WGS sequence"/>
</dbReference>
<dbReference type="InterPro" id="IPR057470">
    <property type="entry name" value="Ig_CFAP65_7th"/>
</dbReference>
<feature type="compositionally biased region" description="Acidic residues" evidence="2">
    <location>
        <begin position="1693"/>
        <end position="1716"/>
    </location>
</feature>
<dbReference type="GO" id="GO:0001669">
    <property type="term" value="C:acrosomal vesicle"/>
    <property type="evidence" value="ECO:0007669"/>
    <property type="project" value="Ensembl"/>
</dbReference>
<evidence type="ECO:0000256" key="2">
    <source>
        <dbReference type="SAM" id="MobiDB-lite"/>
    </source>
</evidence>
<evidence type="ECO:0000259" key="4">
    <source>
        <dbReference type="Pfam" id="PF24507"/>
    </source>
</evidence>
<dbReference type="Gene3D" id="2.60.40.10">
    <property type="entry name" value="Immunoglobulins"/>
    <property type="match status" value="9"/>
</dbReference>
<feature type="region of interest" description="Disordered" evidence="2">
    <location>
        <begin position="1684"/>
        <end position="1733"/>
    </location>
</feature>
<dbReference type="PANTHER" id="PTHR46127">
    <property type="entry name" value="CILIA- AND FLAGELLA-ASSOCIATED PROTEIN 65"/>
    <property type="match status" value="1"/>
</dbReference>
<accession>A0A4X2JS29</accession>
<dbReference type="PANTHER" id="PTHR46127:SF1">
    <property type="entry name" value="CILIA- AND FLAGELLA-ASSOCIATED PROTEIN 65"/>
    <property type="match status" value="1"/>
</dbReference>
<dbReference type="Pfam" id="PF25248">
    <property type="entry name" value="Ig_CFAP65_8th"/>
    <property type="match status" value="1"/>
</dbReference>
<dbReference type="InterPro" id="IPR056305">
    <property type="entry name" value="Ig_CFAP65_10th"/>
</dbReference>
<gene>
    <name evidence="8" type="primary">CFAP65</name>
</gene>
<dbReference type="Ensembl" id="ENSVURT00010002550.1">
    <property type="protein sequence ID" value="ENSVURP00010002229.1"/>
    <property type="gene ID" value="ENSVURG00010001685.1"/>
</dbReference>
<sequence>MSYFFRYPMLTQVKSWALSPNSLQKPSDSFDCTINSSPTFSVTSRASGTGSSLSTYPWTNTSSSAQTDQGVGTLRCVRKKQSKVKKGVFWGIQVAESLVWKNWELGKEITKNLTLKNVNMKTQKLKYRLPSTKFFFTVYPQPIFLSPGMSFTLPVIFRPLEEKEYVDRLCFVMAEGEFSVELKAILPRHQLWCPPLLQLPLCAVSDTTEAWFNLCNVGDLPTFFTWDFPNPFHGLPSTGLLEPGSVCQIKVVFQPLVALIYDVQAICWYGDAGDQKSTIHLQAIAKCPQIIVYVNREGAEEIDPESSQKVVNFGPAPVGYTMKKCIQLFNPSVVNAPFRIEINQNLCEDDRVFSCPIIRGVVSPGEQMWLPLLFRPHTVGLQSIDYITILPPGSTLEVALKITGLCAGPAVSLKHYCIDFNWIKLGEYATKSLMIQNDADCPAYFMFELDNQESVFSLEPQSGFLHGREQKLLTLTFRPTHPIICYRRVTCLIHHQEPLFLDIIGTCHSDSAKPAILRPRHLKWYRTHMARGLILFSPDILGTMLREKKLNRDEDGALMLCSEDPEDPPPAKYPSIPPLSEYFLDGTSDTAIFPPTVSIEPLEVNFDRCSSSEEPDPFPLCLTNHTRGKITVVWTYQANSPFQVVPEVVDIPPLKNTAARLHFQPQYPNKIYAAELEAFAYYTVLRSYNNIEEDCTVFPSWCLRLRARGHTYEVDREHNFPHYTLDVPKLFPAVSSNSTSYCTLLLCNSGSLMFTFNLMPNSSQDVTFRPTSGFILPEACQIILLSTHPKDVPWKQHSLTLQFNFCPKYIKEITMMSREEPLQLHLESGKTLYLKPTYVGGSSISPFTVRNTTRLPLSFEWKYAYHNSKVVSVQPSKGIILPNEAIIHKWTFTPSLETKYLIRAVLWGWDAGASFDLPPSQTTHYLVRVIGEGIKGFITAKEKELDFGNVLVDSEQRKDLVLLNDGNCTLHYRLFVDQTMRGPCDPDEVDSDPIALKMDKMEGILPPRSQEAICLTARPTRRLQYIWTIRCSLITHKESKHDSKEVLCKVTMMGVYPTLSILDACSTGSAGGITRQHLWRLFSLETLNTYLERDPTSWELTYKVPTRHSTTRIPSFFTPLLLDFNFGASPIGSEPSVVFLLLKNSGVVPLNWAFLFPSDQQIDLEFWAERTEFDFAELHQMRVQDNQIFTITPKSGSLCPGQEQTVELTHSHIFVGTDHLPVLLKVSHGREILLNFIGVTVQVGEKYVHFTSVSHRFTPITIGAAFPSRQIYELYNGGSVPVSYDIQLDPLWKVQNKNFQHPIFQCLNPRGDIQPGKTAQVFWIFSPIEAKTYTVDVPIHILGWNSAVIRFEGVGYDRFIMGDTAPFHTVTTNDQTPMATRLVVPGQVAFLSQSRISLGNIPVSSKSSRLIFLNNASEKEAILFSWELGSSNIIENVVLKVSPMMGMVAPGENIPCVVTLKVSQHACFYSFDMVCKVYLQKALAQYKAEMQAWEKEKNRQEVEFTITEKNLEGLPEFLKPSSCTACDRGRKYKTLPPIQKQLPYTPPVTWNLRSPKPGQIWLCPKAPKPCLLYLGLTARGHNVDDFKGNFFSEFPCYFIYQPLKEKKNKGESVIVEGEPEQRPFSRQAKQMVTDILTIVIRGLLEDRKFHEDVENTLVEPIPYFSQFWSEESARMLSQKYSLGHVSDNSTSCEGEEEEANQDEDKEDETGEEEEESWDKGKLFGSLDESLSPSGIQKRSLDQLLLEELNSILQEETARREKETICRLPSFLSLRQSVLENMIQNIMLEASRGEVVLTTKPRVIALSPPPQTLLSGPSPDSILQRNSGQYFNLGSIQVPLPQINSFISSGAKLVL</sequence>
<name>A0A4X2JS29_VOMUR</name>
<evidence type="ECO:0000313" key="9">
    <source>
        <dbReference type="Proteomes" id="UP000314987"/>
    </source>
</evidence>
<dbReference type="Pfam" id="PF24291">
    <property type="entry name" value="Ig_CFAP65"/>
    <property type="match status" value="1"/>
</dbReference>
<evidence type="ECO:0000259" key="5">
    <source>
        <dbReference type="Pfam" id="PF24816"/>
    </source>
</evidence>
<dbReference type="InterPro" id="IPR058536">
    <property type="entry name" value="Ig_CFAP65_4th"/>
</dbReference>
<dbReference type="Pfam" id="PF24816">
    <property type="entry name" value="Ig_CFAP65__9th"/>
    <property type="match status" value="1"/>
</dbReference>
<dbReference type="InterPro" id="IPR013783">
    <property type="entry name" value="Ig-like_fold"/>
</dbReference>